<feature type="domain" description="DUF3456" evidence="3">
    <location>
        <begin position="25"/>
        <end position="182"/>
    </location>
</feature>
<dbReference type="PANTHER" id="PTHR15382:SF8">
    <property type="entry name" value="CANOPY B"/>
    <property type="match status" value="1"/>
</dbReference>
<evidence type="ECO:0000256" key="1">
    <source>
        <dbReference type="ARBA" id="ARBA00007285"/>
    </source>
</evidence>
<comment type="similarity">
    <text evidence="1">Belongs to the canopy family.</text>
</comment>
<protein>
    <submittedName>
        <fullName evidence="4">Oidioi.mRNA.OKI2018_I69.XSR.g13399.t1.cds</fullName>
    </submittedName>
</protein>
<evidence type="ECO:0000313" key="5">
    <source>
        <dbReference type="Proteomes" id="UP001158576"/>
    </source>
</evidence>
<dbReference type="InterPro" id="IPR021852">
    <property type="entry name" value="DUF3456"/>
</dbReference>
<accession>A0ABN7S6R6</accession>
<sequence>MHLSASLVLAVGADIHNPGLIEPTKCETCKYFTLELSDRLRETGSKKEVLQTGHGLDRKKKEIKYATSELRLIESLEDICEAILEYNMHKERTGSLRFAKGQSQTMETLKSLKERGVQVDLGIPDEMWDEPSAEVTQMKKECESILENSEEDIEDWFFHHQHVDIQDFICRQRVLKPDDQECLDEVWTGAELVHEEEVSPADEVDHDEL</sequence>
<reference evidence="4 5" key="1">
    <citation type="submission" date="2021-04" db="EMBL/GenBank/DDBJ databases">
        <authorList>
            <person name="Bliznina A."/>
        </authorList>
    </citation>
    <scope>NUCLEOTIDE SEQUENCE [LARGE SCALE GENOMIC DNA]</scope>
</reference>
<evidence type="ECO:0000313" key="4">
    <source>
        <dbReference type="EMBL" id="CAG5094262.1"/>
    </source>
</evidence>
<organism evidence="4 5">
    <name type="scientific">Oikopleura dioica</name>
    <name type="common">Tunicate</name>
    <dbReference type="NCBI Taxonomy" id="34765"/>
    <lineage>
        <taxon>Eukaryota</taxon>
        <taxon>Metazoa</taxon>
        <taxon>Chordata</taxon>
        <taxon>Tunicata</taxon>
        <taxon>Appendicularia</taxon>
        <taxon>Copelata</taxon>
        <taxon>Oikopleuridae</taxon>
        <taxon>Oikopleura</taxon>
    </lineage>
</organism>
<dbReference type="EMBL" id="OU015569">
    <property type="protein sequence ID" value="CAG5094262.1"/>
    <property type="molecule type" value="Genomic_DNA"/>
</dbReference>
<dbReference type="PANTHER" id="PTHR15382">
    <property type="entry name" value="CTG4A-RELATED"/>
    <property type="match status" value="1"/>
</dbReference>
<name>A0ABN7S6R6_OIKDI</name>
<evidence type="ECO:0000259" key="3">
    <source>
        <dbReference type="Pfam" id="PF11938"/>
    </source>
</evidence>
<keyword evidence="2" id="KW-0732">Signal</keyword>
<dbReference type="Proteomes" id="UP001158576">
    <property type="component" value="Chromosome XSR"/>
</dbReference>
<evidence type="ECO:0000256" key="2">
    <source>
        <dbReference type="ARBA" id="ARBA00022729"/>
    </source>
</evidence>
<dbReference type="Pfam" id="PF11938">
    <property type="entry name" value="DUF3456"/>
    <property type="match status" value="1"/>
</dbReference>
<keyword evidence="5" id="KW-1185">Reference proteome</keyword>
<proteinExistence type="inferred from homology"/>
<gene>
    <name evidence="4" type="ORF">OKIOD_LOCUS4957</name>
</gene>